<keyword evidence="1" id="KW-0175">Coiled coil</keyword>
<accession>A0AAD1TIB2</accession>
<keyword evidence="4" id="KW-1185">Reference proteome</keyword>
<dbReference type="InterPro" id="IPR004244">
    <property type="entry name" value="Transposase_22"/>
</dbReference>
<name>A0AAD1TIB2_PELCU</name>
<dbReference type="EMBL" id="OW240923">
    <property type="protein sequence ID" value="CAH2325044.1"/>
    <property type="molecule type" value="Genomic_DNA"/>
</dbReference>
<evidence type="ECO:0000313" key="3">
    <source>
        <dbReference type="EMBL" id="CAH2325044.1"/>
    </source>
</evidence>
<dbReference type="Gene3D" id="3.30.70.1820">
    <property type="entry name" value="L1 transposable element, RRM domain"/>
    <property type="match status" value="1"/>
</dbReference>
<feature type="coiled-coil region" evidence="1">
    <location>
        <begin position="74"/>
        <end position="101"/>
    </location>
</feature>
<reference evidence="3" key="1">
    <citation type="submission" date="2022-03" db="EMBL/GenBank/DDBJ databases">
        <authorList>
            <person name="Alioto T."/>
            <person name="Alioto T."/>
            <person name="Gomez Garrido J."/>
        </authorList>
    </citation>
    <scope>NUCLEOTIDE SEQUENCE</scope>
</reference>
<organism evidence="3 4">
    <name type="scientific">Pelobates cultripes</name>
    <name type="common">Western spadefoot toad</name>
    <dbReference type="NCBI Taxonomy" id="61616"/>
    <lineage>
        <taxon>Eukaryota</taxon>
        <taxon>Metazoa</taxon>
        <taxon>Chordata</taxon>
        <taxon>Craniata</taxon>
        <taxon>Vertebrata</taxon>
        <taxon>Euteleostomi</taxon>
        <taxon>Amphibia</taxon>
        <taxon>Batrachia</taxon>
        <taxon>Anura</taxon>
        <taxon>Pelobatoidea</taxon>
        <taxon>Pelobatidae</taxon>
        <taxon>Pelobates</taxon>
    </lineage>
</organism>
<proteinExistence type="predicted"/>
<sequence>MDREAEAATRNMVSADDHAYLDSNPQSPAASELSNRSNEEPRDLELRDLIKNLPSKTDLAAMINKLEASFHAKMEAVNSDLQQIKHRVTDLEEEKDVQQSQMLHFSSVMDSHMHFMTDIQRQLDDLDNRGRRNNLRVRGLPELQGEDLTSTLTDLFNLILGLDPGNKIILDRAHRSLKPRGPAAEMPRDVICRLHYYTEKESILRALRDTNPPSCTGAMLYRFSQTYPGSLCRLRTAHEKHHTAEEEKNRSATHLSTEDAETREAKESGVKGSFCLHYRPMPFHTSFPLLSSLLPTNSWTYQLIYLATTRNPGQ</sequence>
<gene>
    <name evidence="3" type="ORF">PECUL_23A059749</name>
</gene>
<dbReference type="AlphaFoldDB" id="A0AAD1TIB2"/>
<evidence type="ECO:0000256" key="2">
    <source>
        <dbReference type="SAM" id="MobiDB-lite"/>
    </source>
</evidence>
<evidence type="ECO:0000256" key="1">
    <source>
        <dbReference type="SAM" id="Coils"/>
    </source>
</evidence>
<dbReference type="PANTHER" id="PTHR11505">
    <property type="entry name" value="L1 TRANSPOSABLE ELEMENT-RELATED"/>
    <property type="match status" value="1"/>
</dbReference>
<feature type="compositionally biased region" description="Polar residues" evidence="2">
    <location>
        <begin position="23"/>
        <end position="36"/>
    </location>
</feature>
<feature type="compositionally biased region" description="Basic and acidic residues" evidence="2">
    <location>
        <begin position="242"/>
        <end position="266"/>
    </location>
</feature>
<dbReference type="Proteomes" id="UP001295444">
    <property type="component" value="Chromosome 12"/>
</dbReference>
<protein>
    <submittedName>
        <fullName evidence="3">Uncharacterized protein</fullName>
    </submittedName>
</protein>
<feature type="region of interest" description="Disordered" evidence="2">
    <location>
        <begin position="238"/>
        <end position="266"/>
    </location>
</feature>
<evidence type="ECO:0000313" key="4">
    <source>
        <dbReference type="Proteomes" id="UP001295444"/>
    </source>
</evidence>
<feature type="region of interest" description="Disordered" evidence="2">
    <location>
        <begin position="1"/>
        <end position="43"/>
    </location>
</feature>